<reference evidence="1" key="2">
    <citation type="submission" date="2022-11" db="EMBL/GenBank/DDBJ databases">
        <title>Prophages regulate Shewanella fidelis motility and biofilm formation: implications for gut colonization dynamics in Ciona robusta.</title>
        <authorList>
            <person name="Natarajan O."/>
            <person name="Gibboney S.L."/>
            <person name="Young M.N."/>
            <person name="Lim S.J."/>
            <person name="Pluta N."/>
            <person name="Atkinson C.G.F."/>
            <person name="Leigh B.A."/>
            <person name="Liberti A."/>
            <person name="Kees E."/>
            <person name="Breitbart M."/>
            <person name="Gralnick J."/>
            <person name="Dishaw L.J."/>
        </authorList>
    </citation>
    <scope>NUCLEOTIDE SEQUENCE</scope>
    <source>
        <strain evidence="1">3313</strain>
    </source>
</reference>
<evidence type="ECO:0000313" key="4">
    <source>
        <dbReference type="Proteomes" id="UP001271263"/>
    </source>
</evidence>
<dbReference type="EMBL" id="JAPMLD010000008">
    <property type="protein sequence ID" value="MDW4825670.1"/>
    <property type="molecule type" value="Genomic_DNA"/>
</dbReference>
<sequence length="121" mass="13538">MGVIDSLKLQYKIAKVASWIEDYISTSLEIHPRVFAQVSSETVSNYIASSARDYIAEAYHDDVEIEPFIHVCMGSAMCSLSGERNDVQHIVIYIIKQASTRCTLLLPLIELIPQSKSTSMI</sequence>
<reference evidence="2 4" key="1">
    <citation type="journal article" date="2022" name="bioRxiv">
        <title>Prophages regulate Shewanella fidelis 3313 motility and biofilm formation: implications for gut colonization dynamics in Ciona robusta.</title>
        <authorList>
            <person name="Natarajan O."/>
            <person name="Gibboney S.L."/>
            <person name="Young M.N."/>
            <person name="Lim S.J."/>
            <person name="Pluta N."/>
            <person name="Atkinson C.G."/>
            <person name="Leigh B.A."/>
            <person name="Liberti A."/>
            <person name="Kees E.D."/>
            <person name="Breitbart M."/>
            <person name="Gralnick J.A."/>
            <person name="Dishaw L.J."/>
        </authorList>
    </citation>
    <scope>NUCLEOTIDE SEQUENCE [LARGE SCALE GENOMIC DNA]</scope>
    <source>
        <strain evidence="2 4">JG4066</strain>
    </source>
</reference>
<protein>
    <submittedName>
        <fullName evidence="1">Uncharacterized protein</fullName>
    </submittedName>
</protein>
<comment type="caution">
    <text evidence="1">The sequence shown here is derived from an EMBL/GenBank/DDBJ whole genome shotgun (WGS) entry which is preliminary data.</text>
</comment>
<accession>A0AAW8NTE0</accession>
<keyword evidence="4" id="KW-1185">Reference proteome</keyword>
<dbReference type="Proteomes" id="UP001259340">
    <property type="component" value="Unassembled WGS sequence"/>
</dbReference>
<dbReference type="AlphaFoldDB" id="A0AAW8NTE0"/>
<organism evidence="1 3">
    <name type="scientific">Shewanella fidelis</name>
    <dbReference type="NCBI Taxonomy" id="173509"/>
    <lineage>
        <taxon>Bacteria</taxon>
        <taxon>Pseudomonadati</taxon>
        <taxon>Pseudomonadota</taxon>
        <taxon>Gammaproteobacteria</taxon>
        <taxon>Alteromonadales</taxon>
        <taxon>Shewanellaceae</taxon>
        <taxon>Shewanella</taxon>
    </lineage>
</organism>
<proteinExistence type="predicted"/>
<name>A0AAW8NTE0_9GAMM</name>
<evidence type="ECO:0000313" key="2">
    <source>
        <dbReference type="EMBL" id="MDW4825670.1"/>
    </source>
</evidence>
<gene>
    <name evidence="1" type="ORF">OS133_17820</name>
    <name evidence="2" type="ORF">OS134_16500</name>
</gene>
<dbReference type="RefSeq" id="WP_310655620.1">
    <property type="nucleotide sequence ID" value="NZ_JAPMLA010000004.1"/>
</dbReference>
<evidence type="ECO:0000313" key="1">
    <source>
        <dbReference type="EMBL" id="MDR8525476.1"/>
    </source>
</evidence>
<evidence type="ECO:0000313" key="3">
    <source>
        <dbReference type="Proteomes" id="UP001259340"/>
    </source>
</evidence>
<dbReference type="EMBL" id="JAPMLE010000001">
    <property type="protein sequence ID" value="MDR8525476.1"/>
    <property type="molecule type" value="Genomic_DNA"/>
</dbReference>
<dbReference type="Proteomes" id="UP001271263">
    <property type="component" value="Unassembled WGS sequence"/>
</dbReference>